<reference evidence="1 2" key="1">
    <citation type="journal article" date="2015" name="Int. J. Syst. Evol. Microbiol.">
        <title>Streptomyces gilvifuscus sp. nov., an actinomycete that produces antibacterial compounds isolated from soil.</title>
        <authorList>
            <person name="Nguyen T.M."/>
            <person name="Kim J."/>
        </authorList>
    </citation>
    <scope>NUCLEOTIDE SEQUENCE [LARGE SCALE GENOMIC DNA]</scope>
    <source>
        <strain evidence="1 2">T113</strain>
    </source>
</reference>
<dbReference type="RefSeq" id="WP_272176146.1">
    <property type="nucleotide sequence ID" value="NZ_JAQOSK010000007.1"/>
</dbReference>
<sequence length="182" mass="18932">MKASRQVYGSTTAEVADAARGMLDRVAAVAPEQVAAERRAFDMLCGAYFSDPERALAPAGKGGGGPLRFGMPGAQEMLTPVFLAAASAVGTYLGDRAAGASRGLLRRMFASSSAETAVEEGARDSGAAAEADQTAGLTPEQWREVRRIVEHTLTERGGMPQHRARLLAAAVVGEGLTGEAQR</sequence>
<name>A0ABT5FWL2_9ACTN</name>
<organism evidence="1 2">
    <name type="scientific">Streptomyces gilvifuscus</name>
    <dbReference type="NCBI Taxonomy" id="1550617"/>
    <lineage>
        <taxon>Bacteria</taxon>
        <taxon>Bacillati</taxon>
        <taxon>Actinomycetota</taxon>
        <taxon>Actinomycetes</taxon>
        <taxon>Kitasatosporales</taxon>
        <taxon>Streptomycetaceae</taxon>
        <taxon>Streptomyces</taxon>
    </lineage>
</organism>
<evidence type="ECO:0000313" key="1">
    <source>
        <dbReference type="EMBL" id="MDC2956822.1"/>
    </source>
</evidence>
<accession>A0ABT5FWL2</accession>
<keyword evidence="2" id="KW-1185">Reference proteome</keyword>
<evidence type="ECO:0000313" key="2">
    <source>
        <dbReference type="Proteomes" id="UP001221328"/>
    </source>
</evidence>
<gene>
    <name evidence="1" type="ORF">PO587_20340</name>
</gene>
<proteinExistence type="predicted"/>
<comment type="caution">
    <text evidence="1">The sequence shown here is derived from an EMBL/GenBank/DDBJ whole genome shotgun (WGS) entry which is preliminary data.</text>
</comment>
<dbReference type="Proteomes" id="UP001221328">
    <property type="component" value="Unassembled WGS sequence"/>
</dbReference>
<protein>
    <submittedName>
        <fullName evidence="1">Uncharacterized protein</fullName>
    </submittedName>
</protein>
<dbReference type="EMBL" id="JAQOSK010000007">
    <property type="protein sequence ID" value="MDC2956822.1"/>
    <property type="molecule type" value="Genomic_DNA"/>
</dbReference>